<dbReference type="Proteomes" id="UP000183810">
    <property type="component" value="Chromosome"/>
</dbReference>
<keyword evidence="3" id="KW-1185">Reference proteome</keyword>
<protein>
    <submittedName>
        <fullName evidence="2">Uncharacterized protein</fullName>
    </submittedName>
</protein>
<name>A0A1J0VS18_9NOCA</name>
<accession>A0A1J0VS18</accession>
<organism evidence="2 3">
    <name type="scientific">Nocardia mangyaensis</name>
    <dbReference type="NCBI Taxonomy" id="2213200"/>
    <lineage>
        <taxon>Bacteria</taxon>
        <taxon>Bacillati</taxon>
        <taxon>Actinomycetota</taxon>
        <taxon>Actinomycetes</taxon>
        <taxon>Mycobacteriales</taxon>
        <taxon>Nocardiaceae</taxon>
        <taxon>Nocardia</taxon>
    </lineage>
</organism>
<dbReference type="AlphaFoldDB" id="A0A1J0VS18"/>
<sequence>MITAATLRGILRPNQRPSGPPQCGSESDSEQPGILVRQRIQIVVHTGTGFGEQVHVVDRAADHDGIDIRHQGTDSPVVGKEDPKSL</sequence>
<dbReference type="EMBL" id="CP018082">
    <property type="protein sequence ID" value="APE34848.1"/>
    <property type="molecule type" value="Genomic_DNA"/>
</dbReference>
<evidence type="ECO:0000313" key="3">
    <source>
        <dbReference type="Proteomes" id="UP000183810"/>
    </source>
</evidence>
<feature type="region of interest" description="Disordered" evidence="1">
    <location>
        <begin position="65"/>
        <end position="86"/>
    </location>
</feature>
<feature type="region of interest" description="Disordered" evidence="1">
    <location>
        <begin position="1"/>
        <end position="32"/>
    </location>
</feature>
<proteinExistence type="predicted"/>
<gene>
    <name evidence="2" type="ORF">BOX37_13830</name>
</gene>
<evidence type="ECO:0000313" key="2">
    <source>
        <dbReference type="EMBL" id="APE34848.1"/>
    </source>
</evidence>
<dbReference type="KEGG" id="nsl:BOX37_13830"/>
<reference evidence="2" key="1">
    <citation type="submission" date="2016-11" db="EMBL/GenBank/DDBJ databases">
        <authorList>
            <person name="Jaros S."/>
            <person name="Januszkiewicz K."/>
            <person name="Wedrychowicz H."/>
        </authorList>
    </citation>
    <scope>NUCLEOTIDE SEQUENCE [LARGE SCALE GENOMIC DNA]</scope>
    <source>
        <strain evidence="2">Y48</strain>
    </source>
</reference>
<evidence type="ECO:0000256" key="1">
    <source>
        <dbReference type="SAM" id="MobiDB-lite"/>
    </source>
</evidence>